<protein>
    <recommendedName>
        <fullName evidence="4">V-type ATP synthase subunit F</fullName>
    </recommendedName>
    <alternativeName>
        <fullName evidence="4">V-ATPase subunit F</fullName>
    </alternativeName>
</protein>
<dbReference type="RefSeq" id="WP_211800468.1">
    <property type="nucleotide sequence ID" value="NZ_JAGSCS010000005.1"/>
</dbReference>
<dbReference type="AlphaFoldDB" id="A0A941CNF8"/>
<dbReference type="Proteomes" id="UP000675379">
    <property type="component" value="Unassembled WGS sequence"/>
</dbReference>
<evidence type="ECO:0000313" key="5">
    <source>
        <dbReference type="EMBL" id="MBR0575827.1"/>
    </source>
</evidence>
<dbReference type="Gene3D" id="3.40.50.10580">
    <property type="entry name" value="ATPase, V1 complex, subunit F"/>
    <property type="match status" value="1"/>
</dbReference>
<dbReference type="EMBL" id="JAGSCS010000005">
    <property type="protein sequence ID" value="MBR0575827.1"/>
    <property type="molecule type" value="Genomic_DNA"/>
</dbReference>
<evidence type="ECO:0000256" key="4">
    <source>
        <dbReference type="HAMAP-Rule" id="MF_00312"/>
    </source>
</evidence>
<accession>A0A941CNF8</accession>
<keyword evidence="6" id="KW-1185">Reference proteome</keyword>
<gene>
    <name evidence="4" type="primary">atpF</name>
    <name evidence="5" type="ORF">KCG48_05660</name>
</gene>
<keyword evidence="3 4" id="KW-0406">Ion transport</keyword>
<dbReference type="InterPro" id="IPR022944">
    <property type="entry name" value="ATPase_V1-cplx_fsu_bac/arc"/>
</dbReference>
<organism evidence="5 6">
    <name type="scientific">Proteiniclasticum sediminis</name>
    <dbReference type="NCBI Taxonomy" id="2804028"/>
    <lineage>
        <taxon>Bacteria</taxon>
        <taxon>Bacillati</taxon>
        <taxon>Bacillota</taxon>
        <taxon>Clostridia</taxon>
        <taxon>Eubacteriales</taxon>
        <taxon>Clostridiaceae</taxon>
        <taxon>Proteiniclasticum</taxon>
    </lineage>
</organism>
<dbReference type="Pfam" id="PF01990">
    <property type="entry name" value="ATP-synt_F"/>
    <property type="match status" value="1"/>
</dbReference>
<dbReference type="GO" id="GO:0005524">
    <property type="term" value="F:ATP binding"/>
    <property type="evidence" value="ECO:0007669"/>
    <property type="project" value="UniProtKB-UniRule"/>
</dbReference>
<comment type="similarity">
    <text evidence="1 4">Belongs to the V-ATPase F subunit family.</text>
</comment>
<comment type="function">
    <text evidence="4">Produces ATP from ADP in the presence of a proton gradient across the membrane.</text>
</comment>
<evidence type="ECO:0000313" key="6">
    <source>
        <dbReference type="Proteomes" id="UP000675379"/>
    </source>
</evidence>
<evidence type="ECO:0000256" key="2">
    <source>
        <dbReference type="ARBA" id="ARBA00022448"/>
    </source>
</evidence>
<evidence type="ECO:0000256" key="1">
    <source>
        <dbReference type="ARBA" id="ARBA00010148"/>
    </source>
</evidence>
<dbReference type="InterPro" id="IPR008218">
    <property type="entry name" value="ATPase_V1-cplx_f_g_su"/>
</dbReference>
<keyword evidence="2 4" id="KW-0813">Transport</keyword>
<reference evidence="5" key="1">
    <citation type="submission" date="2021-04" db="EMBL/GenBank/DDBJ databases">
        <title>Proteiniclasticum sedimins sp. nov., an obligate anaerobic bacterium isolated from anaerobic sludge.</title>
        <authorList>
            <person name="Liu J."/>
        </authorList>
    </citation>
    <scope>NUCLEOTIDE SEQUENCE</scope>
    <source>
        <strain evidence="5">BAD-10</strain>
    </source>
</reference>
<name>A0A941CNF8_9CLOT</name>
<sequence length="102" mass="11152">MYRIGVIGDKDSILPFKALGIDVFPVVGPEETRKTLDTLARDKYGIVFITEQAAQLIPESIDRYVKELVPAVILIPSNQGSLNIGLNKITENVEKAVGSNIL</sequence>
<evidence type="ECO:0000256" key="3">
    <source>
        <dbReference type="ARBA" id="ARBA00023065"/>
    </source>
</evidence>
<dbReference type="SUPFAM" id="SSF159468">
    <property type="entry name" value="AtpF-like"/>
    <property type="match status" value="1"/>
</dbReference>
<keyword evidence="4" id="KW-0375">Hydrogen ion transport</keyword>
<comment type="caution">
    <text evidence="5">The sequence shown here is derived from an EMBL/GenBank/DDBJ whole genome shotgun (WGS) entry which is preliminary data.</text>
</comment>
<dbReference type="GO" id="GO:0046933">
    <property type="term" value="F:proton-transporting ATP synthase activity, rotational mechanism"/>
    <property type="evidence" value="ECO:0007669"/>
    <property type="project" value="UniProtKB-UniRule"/>
</dbReference>
<dbReference type="InterPro" id="IPR036906">
    <property type="entry name" value="ATPase_V1_fsu_sf"/>
</dbReference>
<proteinExistence type="inferred from homology"/>
<dbReference type="GO" id="GO:0042777">
    <property type="term" value="P:proton motive force-driven plasma membrane ATP synthesis"/>
    <property type="evidence" value="ECO:0007669"/>
    <property type="project" value="UniProtKB-UniRule"/>
</dbReference>
<dbReference type="GO" id="GO:0046961">
    <property type="term" value="F:proton-transporting ATPase activity, rotational mechanism"/>
    <property type="evidence" value="ECO:0007669"/>
    <property type="project" value="InterPro"/>
</dbReference>
<keyword evidence="4" id="KW-0066">ATP synthesis</keyword>
<dbReference type="NCBIfam" id="NF002384">
    <property type="entry name" value="PRK01395.1"/>
    <property type="match status" value="1"/>
</dbReference>
<dbReference type="HAMAP" id="MF_00312">
    <property type="entry name" value="ATP_synth_F_arch"/>
    <property type="match status" value="1"/>
</dbReference>